<evidence type="ECO:0000313" key="3">
    <source>
        <dbReference type="Proteomes" id="UP000248627"/>
    </source>
</evidence>
<feature type="transmembrane region" description="Helical" evidence="1">
    <location>
        <begin position="20"/>
        <end position="36"/>
    </location>
</feature>
<accession>A0A2W2D516</accession>
<keyword evidence="3" id="KW-1185">Reference proteome</keyword>
<reference evidence="2 3" key="1">
    <citation type="submission" date="2018-01" db="EMBL/GenBank/DDBJ databases">
        <title>Draft genome sequence of Jishengella endophytica.</title>
        <authorList>
            <person name="Sahin N."/>
            <person name="Ay H."/>
            <person name="Saygin H."/>
        </authorList>
    </citation>
    <scope>NUCLEOTIDE SEQUENCE [LARGE SCALE GENOMIC DNA]</scope>
    <source>
        <strain evidence="2 3">DSM 45430</strain>
    </source>
</reference>
<name>A0A2W2D516_9ACTN</name>
<gene>
    <name evidence="2" type="ORF">C1I93_15025</name>
</gene>
<proteinExistence type="predicted"/>
<keyword evidence="1" id="KW-1133">Transmembrane helix</keyword>
<sequence length="203" mass="22560">MAQAPPYEVRQSRLRTALRLALYSLLPVLFMAVGLWDLSERYPFFLAGLAFGAVIAALMFKRIRSAVHREPLFVIDEQGVHLGPDAFGRPAKHEPWPGIEFVVHFTGMERMTDIELRNHRYVGVVRGGRVVTFRAVSGWRLNVNRAAAAVDRFGGGASFAEAPAHSEVPNKWYFPLALPPGWLAAHSQPDDRRPPPAVPGTAR</sequence>
<comment type="caution">
    <text evidence="2">The sequence shown here is derived from an EMBL/GenBank/DDBJ whole genome shotgun (WGS) entry which is preliminary data.</text>
</comment>
<dbReference type="AlphaFoldDB" id="A0A2W2D516"/>
<keyword evidence="1" id="KW-0812">Transmembrane</keyword>
<keyword evidence="1" id="KW-0472">Membrane</keyword>
<dbReference type="Proteomes" id="UP000248627">
    <property type="component" value="Unassembled WGS sequence"/>
</dbReference>
<evidence type="ECO:0000256" key="1">
    <source>
        <dbReference type="SAM" id="Phobius"/>
    </source>
</evidence>
<feature type="transmembrane region" description="Helical" evidence="1">
    <location>
        <begin position="42"/>
        <end position="60"/>
    </location>
</feature>
<organism evidence="2 3">
    <name type="scientific">Micromonospora endophytica</name>
    <dbReference type="NCBI Taxonomy" id="515350"/>
    <lineage>
        <taxon>Bacteria</taxon>
        <taxon>Bacillati</taxon>
        <taxon>Actinomycetota</taxon>
        <taxon>Actinomycetes</taxon>
        <taxon>Micromonosporales</taxon>
        <taxon>Micromonosporaceae</taxon>
        <taxon>Micromonospora</taxon>
    </lineage>
</organism>
<dbReference type="EMBL" id="POTX01000089">
    <property type="protein sequence ID" value="PZF95619.1"/>
    <property type="molecule type" value="Genomic_DNA"/>
</dbReference>
<protein>
    <submittedName>
        <fullName evidence="2">Uncharacterized protein</fullName>
    </submittedName>
</protein>
<evidence type="ECO:0000313" key="2">
    <source>
        <dbReference type="EMBL" id="PZF95619.1"/>
    </source>
</evidence>